<reference evidence="1" key="2">
    <citation type="submission" date="2020-11" db="EMBL/GenBank/DDBJ databases">
        <authorList>
            <person name="McCartney M.A."/>
            <person name="Auch B."/>
            <person name="Kono T."/>
            <person name="Mallez S."/>
            <person name="Becker A."/>
            <person name="Gohl D.M."/>
            <person name="Silverstein K.A.T."/>
            <person name="Koren S."/>
            <person name="Bechman K.B."/>
            <person name="Herman A."/>
            <person name="Abrahante J.E."/>
            <person name="Garbe J."/>
        </authorList>
    </citation>
    <scope>NUCLEOTIDE SEQUENCE</scope>
    <source>
        <strain evidence="1">Duluth1</strain>
        <tissue evidence="1">Whole animal</tissue>
    </source>
</reference>
<dbReference type="AlphaFoldDB" id="A0A9D4CR06"/>
<keyword evidence="2" id="KW-1185">Reference proteome</keyword>
<protein>
    <submittedName>
        <fullName evidence="1">Uncharacterized protein</fullName>
    </submittedName>
</protein>
<evidence type="ECO:0000313" key="2">
    <source>
        <dbReference type="Proteomes" id="UP000828390"/>
    </source>
</evidence>
<name>A0A9D4CR06_DREPO</name>
<dbReference type="EMBL" id="JAIWYP010000012">
    <property type="protein sequence ID" value="KAH3730065.1"/>
    <property type="molecule type" value="Genomic_DNA"/>
</dbReference>
<organism evidence="1 2">
    <name type="scientific">Dreissena polymorpha</name>
    <name type="common">Zebra mussel</name>
    <name type="synonym">Mytilus polymorpha</name>
    <dbReference type="NCBI Taxonomy" id="45954"/>
    <lineage>
        <taxon>Eukaryota</taxon>
        <taxon>Metazoa</taxon>
        <taxon>Spiralia</taxon>
        <taxon>Lophotrochozoa</taxon>
        <taxon>Mollusca</taxon>
        <taxon>Bivalvia</taxon>
        <taxon>Autobranchia</taxon>
        <taxon>Heteroconchia</taxon>
        <taxon>Euheterodonta</taxon>
        <taxon>Imparidentia</taxon>
        <taxon>Neoheterodontei</taxon>
        <taxon>Myida</taxon>
        <taxon>Dreissenoidea</taxon>
        <taxon>Dreissenidae</taxon>
        <taxon>Dreissena</taxon>
    </lineage>
</organism>
<comment type="caution">
    <text evidence="1">The sequence shown here is derived from an EMBL/GenBank/DDBJ whole genome shotgun (WGS) entry which is preliminary data.</text>
</comment>
<dbReference type="Proteomes" id="UP000828390">
    <property type="component" value="Unassembled WGS sequence"/>
</dbReference>
<reference evidence="1" key="1">
    <citation type="journal article" date="2019" name="bioRxiv">
        <title>The Genome of the Zebra Mussel, Dreissena polymorpha: A Resource for Invasive Species Research.</title>
        <authorList>
            <person name="McCartney M.A."/>
            <person name="Auch B."/>
            <person name="Kono T."/>
            <person name="Mallez S."/>
            <person name="Zhang Y."/>
            <person name="Obille A."/>
            <person name="Becker A."/>
            <person name="Abrahante J.E."/>
            <person name="Garbe J."/>
            <person name="Badalamenti J.P."/>
            <person name="Herman A."/>
            <person name="Mangelson H."/>
            <person name="Liachko I."/>
            <person name="Sullivan S."/>
            <person name="Sone E.D."/>
            <person name="Koren S."/>
            <person name="Silverstein K.A.T."/>
            <person name="Beckman K.B."/>
            <person name="Gohl D.M."/>
        </authorList>
    </citation>
    <scope>NUCLEOTIDE SEQUENCE</scope>
    <source>
        <strain evidence="1">Duluth1</strain>
        <tissue evidence="1">Whole animal</tissue>
    </source>
</reference>
<proteinExistence type="predicted"/>
<gene>
    <name evidence="1" type="ORF">DPMN_056043</name>
</gene>
<accession>A0A9D4CR06</accession>
<sequence length="76" mass="8896">MEEKIEETVSRDRNPIQKGTLGVRWERARRNDSKLLPTIRMRIDEHNGHFNSDTNSAIEIVSNITQVDKKQRHVLS</sequence>
<evidence type="ECO:0000313" key="1">
    <source>
        <dbReference type="EMBL" id="KAH3730065.1"/>
    </source>
</evidence>